<sequence length="205" mass="21177">MLLPRCGGFWSREASHPASPGVGGTAPRTSAALVAAGAVAAAWQRDAGGTEAAEEAIQKVHRSLNKHCEPAGAQQLRDAVCSIENEVSSLRWRQPLTSDHAGDFLAKLSEVHGHGLGACVEEDVCFDILDCLHADATFQGALGNGGKLLASGVVAAAYAISVPSSRVALLSILPSLSDLASHPGDVIRAQAEAVVKSVLRLSNQN</sequence>
<comment type="caution">
    <text evidence="1">The sequence shown here is derived from an EMBL/GenBank/DDBJ whole genome shotgun (WGS) entry which is preliminary data.</text>
</comment>
<keyword evidence="2" id="KW-1185">Reference proteome</keyword>
<name>A0A8S1IX74_9CHLO</name>
<evidence type="ECO:0000313" key="2">
    <source>
        <dbReference type="Proteomes" id="UP000708148"/>
    </source>
</evidence>
<accession>A0A8S1IX74</accession>
<protein>
    <submittedName>
        <fullName evidence="1">Uncharacterized protein</fullName>
    </submittedName>
</protein>
<gene>
    <name evidence="1" type="ORF">OSTQU699_LOCUS4717</name>
</gene>
<dbReference type="AlphaFoldDB" id="A0A8S1IX74"/>
<reference evidence="1" key="1">
    <citation type="submission" date="2020-12" db="EMBL/GenBank/DDBJ databases">
        <authorList>
            <person name="Iha C."/>
        </authorList>
    </citation>
    <scope>NUCLEOTIDE SEQUENCE</scope>
</reference>
<dbReference type="Proteomes" id="UP000708148">
    <property type="component" value="Unassembled WGS sequence"/>
</dbReference>
<proteinExistence type="predicted"/>
<organism evidence="1 2">
    <name type="scientific">Ostreobium quekettii</name>
    <dbReference type="NCBI Taxonomy" id="121088"/>
    <lineage>
        <taxon>Eukaryota</taxon>
        <taxon>Viridiplantae</taxon>
        <taxon>Chlorophyta</taxon>
        <taxon>core chlorophytes</taxon>
        <taxon>Ulvophyceae</taxon>
        <taxon>TCBD clade</taxon>
        <taxon>Bryopsidales</taxon>
        <taxon>Ostreobineae</taxon>
        <taxon>Ostreobiaceae</taxon>
        <taxon>Ostreobium</taxon>
    </lineage>
</organism>
<evidence type="ECO:0000313" key="1">
    <source>
        <dbReference type="EMBL" id="CAD7699358.1"/>
    </source>
</evidence>
<dbReference type="EMBL" id="CAJHUC010001002">
    <property type="protein sequence ID" value="CAD7699358.1"/>
    <property type="molecule type" value="Genomic_DNA"/>
</dbReference>